<feature type="region of interest" description="Disordered" evidence="1">
    <location>
        <begin position="291"/>
        <end position="372"/>
    </location>
</feature>
<protein>
    <recommendedName>
        <fullName evidence="4">SAM domain-containing protein</fullName>
    </recommendedName>
</protein>
<keyword evidence="3" id="KW-1185">Reference proteome</keyword>
<dbReference type="Proteomes" id="UP000623467">
    <property type="component" value="Unassembled WGS sequence"/>
</dbReference>
<feature type="region of interest" description="Disordered" evidence="1">
    <location>
        <begin position="465"/>
        <end position="510"/>
    </location>
</feature>
<comment type="caution">
    <text evidence="2">The sequence shown here is derived from an EMBL/GenBank/DDBJ whole genome shotgun (WGS) entry which is preliminary data.</text>
</comment>
<evidence type="ECO:0000256" key="1">
    <source>
        <dbReference type="SAM" id="MobiDB-lite"/>
    </source>
</evidence>
<name>A0A8H6WZ93_9AGAR</name>
<sequence length="704" mass="76418">MTSHLYSRLLLPAGHGYPLPLPQPDHSFLERRAAGIEIGDVGVLTSDDSFDVFFNIRKRNDPVNRPGSDWGLPEGFEEAPVTLDDCRLWEDHFRPESHVSDMQQGTLRVSLDAEVNSNTQVLSIPVTAGSVVEIQSSHTKTAALFLPEGASRINLRLLNKFEQQAKKHGKNWYAFLRSRGVKLDDDDLYLVTGVDKSTSWNVSAKEKHSSDKHISLKLRVAQVASANGSVGWEWQHEGGFSNSGPQLPTGQLSTCKNQTMFLRGFKISLRPVFGTKVKSIEKLKASDILKGKGSSFGSSQQTQNESPPGSSSQTQNNSSSGSSPQTQNESPSGSSQGTQESSAGTHNPHVPTGDMQHEANTDDTNDTDSITASHIPAPFKVNTSRVRRKILSYIISDITPANVINAHIFAVTSPDISVAVTHDDQWISVLEEDEKVPDDDELIRRILFKYSVEVESGCVYLKPLDTRSPTEQAGQPMELSVPSPEFPAPGNQPVTDVQETRHPPEPSPLLSTSMMTSQIPQTSDMARTIGQLLLAQDLDQIINTVQRGTITPVPSPTRQPWLDSNFRPAIRGGIGGDGVGEAAHMSLAMVQGRVGGQGGEGVTIGAGGMGEASKFSEPLYEGDASDTPSMSVDDFCQQYHVSEEIRKLLEEEGFEATGDLFQVSEDNLREAGLKDKQIAEVKRALNDLATATRIISDCPSGQSG</sequence>
<reference evidence="2" key="1">
    <citation type="submission" date="2020-05" db="EMBL/GenBank/DDBJ databases">
        <title>Mycena genomes resolve the evolution of fungal bioluminescence.</title>
        <authorList>
            <person name="Tsai I.J."/>
        </authorList>
    </citation>
    <scope>NUCLEOTIDE SEQUENCE</scope>
    <source>
        <strain evidence="2">160909Yilan</strain>
    </source>
</reference>
<accession>A0A8H6WZ93</accession>
<organism evidence="2 3">
    <name type="scientific">Mycena sanguinolenta</name>
    <dbReference type="NCBI Taxonomy" id="230812"/>
    <lineage>
        <taxon>Eukaryota</taxon>
        <taxon>Fungi</taxon>
        <taxon>Dikarya</taxon>
        <taxon>Basidiomycota</taxon>
        <taxon>Agaricomycotina</taxon>
        <taxon>Agaricomycetes</taxon>
        <taxon>Agaricomycetidae</taxon>
        <taxon>Agaricales</taxon>
        <taxon>Marasmiineae</taxon>
        <taxon>Mycenaceae</taxon>
        <taxon>Mycena</taxon>
    </lineage>
</organism>
<feature type="compositionally biased region" description="Low complexity" evidence="1">
    <location>
        <begin position="306"/>
        <end position="328"/>
    </location>
</feature>
<proteinExistence type="predicted"/>
<dbReference type="OrthoDB" id="2662290at2759"/>
<evidence type="ECO:0008006" key="4">
    <source>
        <dbReference type="Google" id="ProtNLM"/>
    </source>
</evidence>
<feature type="compositionally biased region" description="Polar residues" evidence="1">
    <location>
        <begin position="329"/>
        <end position="345"/>
    </location>
</feature>
<evidence type="ECO:0000313" key="2">
    <source>
        <dbReference type="EMBL" id="KAF7331219.1"/>
    </source>
</evidence>
<dbReference type="EMBL" id="JACAZH010000060">
    <property type="protein sequence ID" value="KAF7331219.1"/>
    <property type="molecule type" value="Genomic_DNA"/>
</dbReference>
<evidence type="ECO:0000313" key="3">
    <source>
        <dbReference type="Proteomes" id="UP000623467"/>
    </source>
</evidence>
<gene>
    <name evidence="2" type="ORF">MSAN_02440700</name>
</gene>
<dbReference type="AlphaFoldDB" id="A0A8H6WZ93"/>